<dbReference type="SUPFAM" id="SSF56112">
    <property type="entry name" value="Protein kinase-like (PK-like)"/>
    <property type="match status" value="1"/>
</dbReference>
<comment type="caution">
    <text evidence="2">The sequence shown here is derived from an EMBL/GenBank/DDBJ whole genome shotgun (WGS) entry which is preliminary data.</text>
</comment>
<dbReference type="Proteomes" id="UP000768462">
    <property type="component" value="Unassembled WGS sequence"/>
</dbReference>
<evidence type="ECO:0000313" key="2">
    <source>
        <dbReference type="EMBL" id="MBE6061627.1"/>
    </source>
</evidence>
<dbReference type="InterPro" id="IPR011009">
    <property type="entry name" value="Kinase-like_dom_sf"/>
</dbReference>
<dbReference type="InterPro" id="IPR002575">
    <property type="entry name" value="Aminoglycoside_PTrfase"/>
</dbReference>
<dbReference type="AlphaFoldDB" id="A0A927WD66"/>
<dbReference type="PANTHER" id="PTHR21310:SF15">
    <property type="entry name" value="AMINOGLYCOSIDE PHOSPHOTRANSFERASE DOMAIN-CONTAINING PROTEIN"/>
    <property type="match status" value="1"/>
</dbReference>
<name>A0A927WD66_9CLOT</name>
<accession>A0A927WD66</accession>
<proteinExistence type="predicted"/>
<dbReference type="PANTHER" id="PTHR21310">
    <property type="entry name" value="AMINOGLYCOSIDE PHOSPHOTRANSFERASE-RELATED-RELATED"/>
    <property type="match status" value="1"/>
</dbReference>
<dbReference type="Gene3D" id="3.30.200.150">
    <property type="match status" value="1"/>
</dbReference>
<protein>
    <recommendedName>
        <fullName evidence="1">Aminoglycoside phosphotransferase domain-containing protein</fullName>
    </recommendedName>
</protein>
<sequence>MNESIVNEICLKSFNEYPSRIKFFEIGYGNYVYKICFGEETFVLRINNDKHAYKDTIYWLNRLQPLNLPIPSIIDNGKYNEFSYLVLSYIHGDDLGNIYLNLSDEEKRDIARNIVNIQNKVSTLPKNSGYGDLTSYNDKSYKKTWKEVILEHLNRSRLRIKENNIFDYRKVDSVEVLLENYNDYFNAIEPIPFLDDLSSKNVLIYCGKLSGIIDIDWMCFGDKLYYVALTNMALISLGYDTKYVEYIMNEMNSLEIERKILKLYTLVFCLDFMGEKGMKFKDKVIKVSTSQIKMLNEMYDNLYNEINHL</sequence>
<reference evidence="2" key="1">
    <citation type="submission" date="2019-04" db="EMBL/GenBank/DDBJ databases">
        <title>Evolution of Biomass-Degrading Anaerobic Consortia Revealed by Metagenomics.</title>
        <authorList>
            <person name="Peng X."/>
        </authorList>
    </citation>
    <scope>NUCLEOTIDE SEQUENCE</scope>
    <source>
        <strain evidence="2">SIG254</strain>
    </source>
</reference>
<dbReference type="Gene3D" id="3.90.1200.10">
    <property type="match status" value="1"/>
</dbReference>
<dbReference type="EMBL" id="SVCM01000186">
    <property type="protein sequence ID" value="MBE6061627.1"/>
    <property type="molecule type" value="Genomic_DNA"/>
</dbReference>
<gene>
    <name evidence="2" type="ORF">E7215_15895</name>
</gene>
<dbReference type="InterPro" id="IPR051678">
    <property type="entry name" value="AGP_Transferase"/>
</dbReference>
<feature type="domain" description="Aminoglycoside phosphotransferase" evidence="1">
    <location>
        <begin position="21"/>
        <end position="225"/>
    </location>
</feature>
<dbReference type="Pfam" id="PF01636">
    <property type="entry name" value="APH"/>
    <property type="match status" value="1"/>
</dbReference>
<organism evidence="2 3">
    <name type="scientific">Clostridium sulfidigenes</name>
    <dbReference type="NCBI Taxonomy" id="318464"/>
    <lineage>
        <taxon>Bacteria</taxon>
        <taxon>Bacillati</taxon>
        <taxon>Bacillota</taxon>
        <taxon>Clostridia</taxon>
        <taxon>Eubacteriales</taxon>
        <taxon>Clostridiaceae</taxon>
        <taxon>Clostridium</taxon>
    </lineage>
</organism>
<evidence type="ECO:0000313" key="3">
    <source>
        <dbReference type="Proteomes" id="UP000768462"/>
    </source>
</evidence>
<evidence type="ECO:0000259" key="1">
    <source>
        <dbReference type="Pfam" id="PF01636"/>
    </source>
</evidence>